<reference evidence="2" key="1">
    <citation type="submission" date="2016-11" db="UniProtKB">
        <authorList>
            <consortium name="WormBaseParasite"/>
        </authorList>
    </citation>
    <scope>IDENTIFICATION</scope>
    <source>
        <strain evidence="2">KR3021</strain>
    </source>
</reference>
<organism evidence="1 2">
    <name type="scientific">Rhabditophanes sp. KR3021</name>
    <dbReference type="NCBI Taxonomy" id="114890"/>
    <lineage>
        <taxon>Eukaryota</taxon>
        <taxon>Metazoa</taxon>
        <taxon>Ecdysozoa</taxon>
        <taxon>Nematoda</taxon>
        <taxon>Chromadorea</taxon>
        <taxon>Rhabditida</taxon>
        <taxon>Tylenchina</taxon>
        <taxon>Panagrolaimomorpha</taxon>
        <taxon>Strongyloidoidea</taxon>
        <taxon>Alloionematidae</taxon>
        <taxon>Rhabditophanes</taxon>
    </lineage>
</organism>
<evidence type="ECO:0000313" key="1">
    <source>
        <dbReference type="Proteomes" id="UP000095286"/>
    </source>
</evidence>
<accession>A0AC35UAD3</accession>
<evidence type="ECO:0000313" key="2">
    <source>
        <dbReference type="WBParaSite" id="RSKR_0000950000.1"/>
    </source>
</evidence>
<sequence length="165" mass="19562">MPEGDDQELAKFEIRLELNKIEELPTRADIRRIKPEFDEMCEKKQIGFWMNRVLLHEKTKNLSVDQLLNLLIDQTADEKENIDFYIIKIIGGDIQVNTVDRSKMPEGDDQELAKFEIRLELNKIEELPTRADIRRIKPEFDEMCEKKQIGFFCMKKQRTLALISY</sequence>
<proteinExistence type="predicted"/>
<name>A0AC35UAD3_9BILA</name>
<dbReference type="WBParaSite" id="RSKR_0000950000.1">
    <property type="protein sequence ID" value="RSKR_0000950000.1"/>
    <property type="gene ID" value="RSKR_0000950000"/>
</dbReference>
<dbReference type="Proteomes" id="UP000095286">
    <property type="component" value="Unplaced"/>
</dbReference>
<protein>
    <submittedName>
        <fullName evidence="2">Trigger_N domain-containing protein</fullName>
    </submittedName>
</protein>